<reference evidence="2" key="2">
    <citation type="submission" date="2025-05" db="UniProtKB">
        <authorList>
            <consortium name="EnsemblMetazoa"/>
        </authorList>
    </citation>
    <scope>IDENTIFICATION</scope>
    <source>
        <strain evidence="2">Foshan</strain>
    </source>
</reference>
<keyword evidence="3" id="KW-1185">Reference proteome</keyword>
<dbReference type="RefSeq" id="XP_019543282.3">
    <property type="nucleotide sequence ID" value="XM_019687737.3"/>
</dbReference>
<accession>A0ABM1ZBE4</accession>
<dbReference type="EnsemblMetazoa" id="AALFPA23_016863.R24630">
    <property type="protein sequence ID" value="AALFPA23_016863.P24630"/>
    <property type="gene ID" value="AALFPA23_016863"/>
</dbReference>
<evidence type="ECO:0000313" key="3">
    <source>
        <dbReference type="Proteomes" id="UP000069940"/>
    </source>
</evidence>
<evidence type="ECO:0008006" key="4">
    <source>
        <dbReference type="Google" id="ProtNLM"/>
    </source>
</evidence>
<feature type="signal peptide" evidence="1">
    <location>
        <begin position="1"/>
        <end position="24"/>
    </location>
</feature>
<dbReference type="GeneID" id="109414011"/>
<proteinExistence type="predicted"/>
<sequence>MFQNSMKLYGAIVASMALVLAVAAAPNPDVSPDTNIGDVDIVIRQQSADFLKDIYAATSQPQPDGSLEVLEELVAASVPEPIRQEVANELETSDDGTLSDDLKERINYHILEWSLQYVPDDLQRDITAVLEMYRTTGQVSEDSELLERVRQYVANLETGGRNKRGFWSGLFKAVLKYVINFFLDQWNTD</sequence>
<evidence type="ECO:0000313" key="2">
    <source>
        <dbReference type="EnsemblMetazoa" id="AALFPA23_016863.P24630"/>
    </source>
</evidence>
<protein>
    <recommendedName>
        <fullName evidence="4">Secreted protein</fullName>
    </recommendedName>
</protein>
<dbReference type="Proteomes" id="UP000069940">
    <property type="component" value="Unassembled WGS sequence"/>
</dbReference>
<name>A0ABM1ZBE4_AEDAL</name>
<keyword evidence="1" id="KW-0732">Signal</keyword>
<feature type="chain" id="PRO_5045077917" description="Secreted protein" evidence="1">
    <location>
        <begin position="25"/>
        <end position="189"/>
    </location>
</feature>
<evidence type="ECO:0000256" key="1">
    <source>
        <dbReference type="SAM" id="SignalP"/>
    </source>
</evidence>
<reference evidence="3" key="1">
    <citation type="journal article" date="2015" name="Proc. Natl. Acad. Sci. U.S.A.">
        <title>Genome sequence of the Asian Tiger mosquito, Aedes albopictus, reveals insights into its biology, genetics, and evolution.</title>
        <authorList>
            <person name="Chen X.G."/>
            <person name="Jiang X."/>
            <person name="Gu J."/>
            <person name="Xu M."/>
            <person name="Wu Y."/>
            <person name="Deng Y."/>
            <person name="Zhang C."/>
            <person name="Bonizzoni M."/>
            <person name="Dermauw W."/>
            <person name="Vontas J."/>
            <person name="Armbruster P."/>
            <person name="Huang X."/>
            <person name="Yang Y."/>
            <person name="Zhang H."/>
            <person name="He W."/>
            <person name="Peng H."/>
            <person name="Liu Y."/>
            <person name="Wu K."/>
            <person name="Chen J."/>
            <person name="Lirakis M."/>
            <person name="Topalis P."/>
            <person name="Van Leeuwen T."/>
            <person name="Hall A.B."/>
            <person name="Jiang X."/>
            <person name="Thorpe C."/>
            <person name="Mueller R.L."/>
            <person name="Sun C."/>
            <person name="Waterhouse R.M."/>
            <person name="Yan G."/>
            <person name="Tu Z.J."/>
            <person name="Fang X."/>
            <person name="James A.A."/>
        </authorList>
    </citation>
    <scope>NUCLEOTIDE SEQUENCE [LARGE SCALE GENOMIC DNA]</scope>
    <source>
        <strain evidence="3">Foshan</strain>
    </source>
</reference>
<organism evidence="2 3">
    <name type="scientific">Aedes albopictus</name>
    <name type="common">Asian tiger mosquito</name>
    <name type="synonym">Stegomyia albopicta</name>
    <dbReference type="NCBI Taxonomy" id="7160"/>
    <lineage>
        <taxon>Eukaryota</taxon>
        <taxon>Metazoa</taxon>
        <taxon>Ecdysozoa</taxon>
        <taxon>Arthropoda</taxon>
        <taxon>Hexapoda</taxon>
        <taxon>Insecta</taxon>
        <taxon>Pterygota</taxon>
        <taxon>Neoptera</taxon>
        <taxon>Endopterygota</taxon>
        <taxon>Diptera</taxon>
        <taxon>Nematocera</taxon>
        <taxon>Culicoidea</taxon>
        <taxon>Culicidae</taxon>
        <taxon>Culicinae</taxon>
        <taxon>Aedini</taxon>
        <taxon>Aedes</taxon>
        <taxon>Stegomyia</taxon>
    </lineage>
</organism>